<dbReference type="Gene3D" id="1.10.260.40">
    <property type="entry name" value="lambda repressor-like DNA-binding domains"/>
    <property type="match status" value="1"/>
</dbReference>
<accession>A0ABR9CJ94</accession>
<evidence type="ECO:0000256" key="1">
    <source>
        <dbReference type="ARBA" id="ARBA00023125"/>
    </source>
</evidence>
<dbReference type="Proteomes" id="UP000632063">
    <property type="component" value="Unassembled WGS sequence"/>
</dbReference>
<dbReference type="PROSITE" id="PS50943">
    <property type="entry name" value="HTH_CROC1"/>
    <property type="match status" value="1"/>
</dbReference>
<dbReference type="InterPro" id="IPR010982">
    <property type="entry name" value="Lambda_DNA-bd_dom_sf"/>
</dbReference>
<protein>
    <submittedName>
        <fullName evidence="3">Helix-turn-helix domain-containing protein</fullName>
    </submittedName>
</protein>
<dbReference type="CDD" id="cd00093">
    <property type="entry name" value="HTH_XRE"/>
    <property type="match status" value="1"/>
</dbReference>
<reference evidence="4" key="1">
    <citation type="submission" date="2020-09" db="EMBL/GenBank/DDBJ databases">
        <title>The genome sequence of strain Labrenzia suaedae 4C16A.</title>
        <authorList>
            <person name="Liu Y."/>
        </authorList>
    </citation>
    <scope>NUCLEOTIDE SEQUENCE [LARGE SCALE GENOMIC DNA]</scope>
    <source>
        <strain evidence="4">4C16A</strain>
    </source>
</reference>
<dbReference type="PANTHER" id="PTHR46797">
    <property type="entry name" value="HTH-TYPE TRANSCRIPTIONAL REGULATOR"/>
    <property type="match status" value="1"/>
</dbReference>
<keyword evidence="4" id="KW-1185">Reference proteome</keyword>
<dbReference type="Gene3D" id="2.60.120.10">
    <property type="entry name" value="Jelly Rolls"/>
    <property type="match status" value="1"/>
</dbReference>
<dbReference type="CDD" id="cd02209">
    <property type="entry name" value="cupin_XRE_C"/>
    <property type="match status" value="1"/>
</dbReference>
<name>A0ABR9CJ94_9HYPH</name>
<feature type="domain" description="HTH cro/C1-type" evidence="2">
    <location>
        <begin position="11"/>
        <end position="65"/>
    </location>
</feature>
<gene>
    <name evidence="3" type="ORF">IG616_02315</name>
</gene>
<dbReference type="SUPFAM" id="SSF47413">
    <property type="entry name" value="lambda repressor-like DNA-binding domains"/>
    <property type="match status" value="1"/>
</dbReference>
<dbReference type="InterPro" id="IPR001387">
    <property type="entry name" value="Cro/C1-type_HTH"/>
</dbReference>
<dbReference type="InterPro" id="IPR011051">
    <property type="entry name" value="RmlC_Cupin_sf"/>
</dbReference>
<comment type="caution">
    <text evidence="3">The sequence shown here is derived from an EMBL/GenBank/DDBJ whole genome shotgun (WGS) entry which is preliminary data.</text>
</comment>
<evidence type="ECO:0000313" key="3">
    <source>
        <dbReference type="EMBL" id="MBD8890367.1"/>
    </source>
</evidence>
<keyword evidence="1" id="KW-0238">DNA-binding</keyword>
<evidence type="ECO:0000259" key="2">
    <source>
        <dbReference type="PROSITE" id="PS50943"/>
    </source>
</evidence>
<dbReference type="SMART" id="SM00530">
    <property type="entry name" value="HTH_XRE"/>
    <property type="match status" value="1"/>
</dbReference>
<proteinExistence type="predicted"/>
<dbReference type="PANTHER" id="PTHR46797:SF10">
    <property type="entry name" value="BLR1115 PROTEIN"/>
    <property type="match status" value="1"/>
</dbReference>
<evidence type="ECO:0000313" key="4">
    <source>
        <dbReference type="Proteomes" id="UP000632063"/>
    </source>
</evidence>
<dbReference type="Pfam" id="PF01381">
    <property type="entry name" value="HTH_3"/>
    <property type="match status" value="1"/>
</dbReference>
<reference evidence="3 4" key="2">
    <citation type="journal article" date="2021" name="Int. J. Syst. Evol. Microbiol.">
        <title>Roseibium litorale sp. nov., isolated from a tidal flat sediment and proposal for the reclassification of Labrenzia polysiphoniae as Roseibium polysiphoniae comb. nov.</title>
        <authorList>
            <person name="Liu Y."/>
            <person name="Pei T."/>
            <person name="Du J."/>
            <person name="Chao M."/>
            <person name="Deng M.R."/>
            <person name="Zhu H."/>
        </authorList>
    </citation>
    <scope>NUCLEOTIDE SEQUENCE [LARGE SCALE GENOMIC DNA]</scope>
    <source>
        <strain evidence="3 4">4C16A</strain>
    </source>
</reference>
<organism evidence="3 4">
    <name type="scientific">Roseibium litorale</name>
    <dbReference type="NCBI Taxonomy" id="2803841"/>
    <lineage>
        <taxon>Bacteria</taxon>
        <taxon>Pseudomonadati</taxon>
        <taxon>Pseudomonadota</taxon>
        <taxon>Alphaproteobacteria</taxon>
        <taxon>Hyphomicrobiales</taxon>
        <taxon>Stappiaceae</taxon>
        <taxon>Roseibium</taxon>
    </lineage>
</organism>
<dbReference type="InterPro" id="IPR014710">
    <property type="entry name" value="RmlC-like_jellyroll"/>
</dbReference>
<dbReference type="InterPro" id="IPR050807">
    <property type="entry name" value="TransReg_Diox_bact_type"/>
</dbReference>
<sequence>MSDVEMLIRSLVALREGRGWSLDELASRCGISRATLSRIERGETSPTAAVLGQLATAFGVPMAELFGVVQEMAPPVVRHAEQEVWTDQESGFTRRSLSPPSPGFRATVIEGQIEPGGRVAYGASPLPDLEHYLVLLEGALNVDVGGTSYCLLAGDCLRFRLRSGNSYHAPGPEKARYILTVVAP</sequence>
<dbReference type="EMBL" id="JACYXI010000001">
    <property type="protein sequence ID" value="MBD8890367.1"/>
    <property type="molecule type" value="Genomic_DNA"/>
</dbReference>
<dbReference type="SUPFAM" id="SSF51182">
    <property type="entry name" value="RmlC-like cupins"/>
    <property type="match status" value="1"/>
</dbReference>